<sequence>MPQRRSAFAGGSGSDSPLPPPNTAGKQKTRAMEEKAKLSGRLSFKISPAGESGRRGIHPWIFVRIVFRSSNMAGTLCNLLWPVVPAAIAVRYSLPDHHLLIFALAYVSMVPCANSVGFAGQQLARKLPHVLGVLTEVLLGATVEIIMFIVLLSKNEFYVIKAAIMGSILATLLLCLGLCFFVGGLRRAEQSFSETVSETGHGLLLLAGVTIAVPTIFASGLSNYGLTQEDINNKSLSISRTLSILLIIAHVAFVYFQAHSHHGIYEAIFEYDEERDSDKLQKMEKSKLTLTECLLALAVAIALTTLIAIILVLQIPRVVEASHVSDPFIGLILVPFVEKFAEHLTAIDEAWDDQMNFALSHVLGATLATSLFNAPLAVIVGWGLDKSMDLNFDIFNLAMLILSILTVGRFLQDQKSNYLEGFLMVILYIAIAVSSWYYPNPVER</sequence>
<feature type="transmembrane region" description="Helical" evidence="10">
    <location>
        <begin position="203"/>
        <end position="226"/>
    </location>
</feature>
<dbReference type="Pfam" id="PF01699">
    <property type="entry name" value="Na_Ca_ex"/>
    <property type="match status" value="2"/>
</dbReference>
<gene>
    <name evidence="13" type="ORF">GMORB2_4135</name>
</gene>
<evidence type="ECO:0000256" key="3">
    <source>
        <dbReference type="ARBA" id="ARBA00022448"/>
    </source>
</evidence>
<comment type="caution">
    <text evidence="10">Lacks conserved residue(s) required for the propagation of feature annotation.</text>
</comment>
<dbReference type="Proteomes" id="UP000749293">
    <property type="component" value="Unassembled WGS sequence"/>
</dbReference>
<organism evidence="13 14">
    <name type="scientific">Geosmithia morbida</name>
    <dbReference type="NCBI Taxonomy" id="1094350"/>
    <lineage>
        <taxon>Eukaryota</taxon>
        <taxon>Fungi</taxon>
        <taxon>Dikarya</taxon>
        <taxon>Ascomycota</taxon>
        <taxon>Pezizomycotina</taxon>
        <taxon>Sordariomycetes</taxon>
        <taxon>Hypocreomycetidae</taxon>
        <taxon>Hypocreales</taxon>
        <taxon>Bionectriaceae</taxon>
        <taxon>Geosmithia</taxon>
    </lineage>
</organism>
<evidence type="ECO:0000256" key="8">
    <source>
        <dbReference type="ARBA" id="ARBA00023065"/>
    </source>
</evidence>
<feature type="transmembrane region" description="Helical" evidence="10">
    <location>
        <begin position="293"/>
        <end position="315"/>
    </location>
</feature>
<dbReference type="GO" id="GO:0006874">
    <property type="term" value="P:intracellular calcium ion homeostasis"/>
    <property type="evidence" value="ECO:0007669"/>
    <property type="project" value="TreeGrafter"/>
</dbReference>
<feature type="transmembrane region" description="Helical" evidence="10">
    <location>
        <begin position="418"/>
        <end position="438"/>
    </location>
</feature>
<evidence type="ECO:0000256" key="9">
    <source>
        <dbReference type="ARBA" id="ARBA00023136"/>
    </source>
</evidence>
<keyword evidence="10" id="KW-0050">Antiport</keyword>
<feature type="transmembrane region" description="Helical" evidence="10">
    <location>
        <begin position="100"/>
        <end position="119"/>
    </location>
</feature>
<keyword evidence="4 10" id="KW-0109">Calcium transport</keyword>
<name>A0A9P4YYM0_9HYPO</name>
<comment type="subcellular location">
    <subcellularLocation>
        <location evidence="1">Endomembrane system</location>
        <topology evidence="1">Multi-pass membrane protein</topology>
    </subcellularLocation>
    <subcellularLocation>
        <location evidence="10">Vacuole membrane</location>
    </subcellularLocation>
</comment>
<feature type="transmembrane region" description="Helical" evidence="10">
    <location>
        <begin position="358"/>
        <end position="382"/>
    </location>
</feature>
<evidence type="ECO:0000256" key="6">
    <source>
        <dbReference type="ARBA" id="ARBA00022837"/>
    </source>
</evidence>
<keyword evidence="9 10" id="KW-0472">Membrane</keyword>
<feature type="transmembrane region" description="Helical" evidence="10">
    <location>
        <begin position="394"/>
        <end position="411"/>
    </location>
</feature>
<reference evidence="13" key="1">
    <citation type="submission" date="2020-03" db="EMBL/GenBank/DDBJ databases">
        <title>Site-based positive gene gene selection in Geosmithia morbida across the United States reveals a broad range of putative effectors and factors for local host and environmental adapation.</title>
        <authorList>
            <person name="Onufrak A."/>
            <person name="Murdoch R.W."/>
            <person name="Gazis R."/>
            <person name="Huff M."/>
            <person name="Staton M."/>
            <person name="Klingeman W."/>
            <person name="Hadziabdic D."/>
        </authorList>
    </citation>
    <scope>NUCLEOTIDE SEQUENCE</scope>
    <source>
        <strain evidence="13">1262</strain>
    </source>
</reference>
<dbReference type="PANTHER" id="PTHR31503:SF14">
    <property type="entry name" value="VACUOLAR CALCIUM ION TRANSPORTER"/>
    <property type="match status" value="1"/>
</dbReference>
<dbReference type="RefSeq" id="XP_035323947.1">
    <property type="nucleotide sequence ID" value="XM_035466110.1"/>
</dbReference>
<evidence type="ECO:0000256" key="11">
    <source>
        <dbReference type="SAM" id="MobiDB-lite"/>
    </source>
</evidence>
<keyword evidence="6 10" id="KW-0106">Calcium</keyword>
<feature type="transmembrane region" description="Helical" evidence="10">
    <location>
        <begin position="238"/>
        <end position="256"/>
    </location>
</feature>
<dbReference type="InterPro" id="IPR004837">
    <property type="entry name" value="NaCa_Exmemb"/>
</dbReference>
<dbReference type="GO" id="GO:0015369">
    <property type="term" value="F:calcium:proton antiporter activity"/>
    <property type="evidence" value="ECO:0007669"/>
    <property type="project" value="UniProtKB-UniRule"/>
</dbReference>
<dbReference type="InterPro" id="IPR004798">
    <property type="entry name" value="CAX-like"/>
</dbReference>
<keyword evidence="8 10" id="KW-0406">Ion transport</keyword>
<dbReference type="GeneID" id="55970363"/>
<dbReference type="InterPro" id="IPR004713">
    <property type="entry name" value="CaH_exchang"/>
</dbReference>
<comment type="function">
    <text evidence="10">Has a role in promoting intracellular calcium ion sequestration via the exchange of calcium ions for hydrogen ions across the vacuolar membrane. Involved also in manganese ion homeostasis via its uptake into the vacuole.</text>
</comment>
<evidence type="ECO:0000256" key="10">
    <source>
        <dbReference type="RuleBase" id="RU365028"/>
    </source>
</evidence>
<feature type="region of interest" description="Disordered" evidence="11">
    <location>
        <begin position="1"/>
        <end position="30"/>
    </location>
</feature>
<keyword evidence="10" id="KW-0926">Vacuole</keyword>
<feature type="domain" description="Sodium/calcium exchanger membrane region" evidence="12">
    <location>
        <begin position="98"/>
        <end position="257"/>
    </location>
</feature>
<keyword evidence="5 10" id="KW-0812">Transmembrane</keyword>
<dbReference type="AlphaFoldDB" id="A0A9P4YYM0"/>
<keyword evidence="3 10" id="KW-0813">Transport</keyword>
<evidence type="ECO:0000256" key="2">
    <source>
        <dbReference type="ARBA" id="ARBA00008170"/>
    </source>
</evidence>
<dbReference type="GO" id="GO:0012505">
    <property type="term" value="C:endomembrane system"/>
    <property type="evidence" value="ECO:0007669"/>
    <property type="project" value="UniProtKB-SubCell"/>
</dbReference>
<evidence type="ECO:0000256" key="1">
    <source>
        <dbReference type="ARBA" id="ARBA00004127"/>
    </source>
</evidence>
<comment type="similarity">
    <text evidence="2 10">Belongs to the Ca(2+):cation antiporter (CaCA) (TC 2.A.19) family.</text>
</comment>
<protein>
    <recommendedName>
        <fullName evidence="10">Vacuolar calcium ion transporter</fullName>
    </recommendedName>
</protein>
<accession>A0A9P4YYM0</accession>
<dbReference type="InterPro" id="IPR044880">
    <property type="entry name" value="NCX_ion-bd_dom_sf"/>
</dbReference>
<dbReference type="EMBL" id="JAANYQ010000003">
    <property type="protein sequence ID" value="KAF4125295.1"/>
    <property type="molecule type" value="Genomic_DNA"/>
</dbReference>
<keyword evidence="7 10" id="KW-1133">Transmembrane helix</keyword>
<evidence type="ECO:0000313" key="14">
    <source>
        <dbReference type="Proteomes" id="UP000749293"/>
    </source>
</evidence>
<keyword evidence="14" id="KW-1185">Reference proteome</keyword>
<evidence type="ECO:0000256" key="7">
    <source>
        <dbReference type="ARBA" id="ARBA00022989"/>
    </source>
</evidence>
<feature type="transmembrane region" description="Helical" evidence="10">
    <location>
        <begin position="131"/>
        <end position="152"/>
    </location>
</feature>
<feature type="transmembrane region" description="Helical" evidence="10">
    <location>
        <begin position="158"/>
        <end position="182"/>
    </location>
</feature>
<evidence type="ECO:0000256" key="4">
    <source>
        <dbReference type="ARBA" id="ARBA00022568"/>
    </source>
</evidence>
<dbReference type="Gene3D" id="1.20.1420.30">
    <property type="entry name" value="NCX, central ion-binding region"/>
    <property type="match status" value="2"/>
</dbReference>
<evidence type="ECO:0000313" key="13">
    <source>
        <dbReference type="EMBL" id="KAF4125295.1"/>
    </source>
</evidence>
<dbReference type="OrthoDB" id="1699231at2759"/>
<dbReference type="PANTHER" id="PTHR31503">
    <property type="entry name" value="VACUOLAR CALCIUM ION TRANSPORTER"/>
    <property type="match status" value="1"/>
</dbReference>
<evidence type="ECO:0000259" key="12">
    <source>
        <dbReference type="Pfam" id="PF01699"/>
    </source>
</evidence>
<comment type="caution">
    <text evidence="13">The sequence shown here is derived from an EMBL/GenBank/DDBJ whole genome shotgun (WGS) entry which is preliminary data.</text>
</comment>
<proteinExistence type="inferred from homology"/>
<evidence type="ECO:0000256" key="5">
    <source>
        <dbReference type="ARBA" id="ARBA00022692"/>
    </source>
</evidence>
<dbReference type="NCBIfam" id="TIGR00378">
    <property type="entry name" value="cax"/>
    <property type="match status" value="1"/>
</dbReference>
<dbReference type="GO" id="GO:0000329">
    <property type="term" value="C:fungal-type vacuole membrane"/>
    <property type="evidence" value="ECO:0007669"/>
    <property type="project" value="TreeGrafter"/>
</dbReference>
<feature type="domain" description="Sodium/calcium exchanger membrane region" evidence="12">
    <location>
        <begin position="295"/>
        <end position="436"/>
    </location>
</feature>